<evidence type="ECO:0000256" key="3">
    <source>
        <dbReference type="ARBA" id="ARBA00023163"/>
    </source>
</evidence>
<dbReference type="PROSITE" id="PS50977">
    <property type="entry name" value="HTH_TETR_2"/>
    <property type="match status" value="1"/>
</dbReference>
<dbReference type="RefSeq" id="WP_131014612.1">
    <property type="nucleotide sequence ID" value="NZ_SIRE01000011.1"/>
</dbReference>
<keyword evidence="1" id="KW-0805">Transcription regulation</keyword>
<keyword evidence="2 4" id="KW-0238">DNA-binding</keyword>
<dbReference type="Proteomes" id="UP000293142">
    <property type="component" value="Unassembled WGS sequence"/>
</dbReference>
<dbReference type="SUPFAM" id="SSF46689">
    <property type="entry name" value="Homeodomain-like"/>
    <property type="match status" value="1"/>
</dbReference>
<dbReference type="AlphaFoldDB" id="A0A4Q9DR37"/>
<protein>
    <submittedName>
        <fullName evidence="6">TetR/AcrR family transcriptional regulator</fullName>
    </submittedName>
</protein>
<evidence type="ECO:0000256" key="1">
    <source>
        <dbReference type="ARBA" id="ARBA00023015"/>
    </source>
</evidence>
<dbReference type="InterPro" id="IPR011075">
    <property type="entry name" value="TetR_C"/>
</dbReference>
<proteinExistence type="predicted"/>
<comment type="caution">
    <text evidence="6">The sequence shown here is derived from an EMBL/GenBank/DDBJ whole genome shotgun (WGS) entry which is preliminary data.</text>
</comment>
<dbReference type="PANTHER" id="PTHR47506">
    <property type="entry name" value="TRANSCRIPTIONAL REGULATORY PROTEIN"/>
    <property type="match status" value="1"/>
</dbReference>
<dbReference type="Pfam" id="PF16925">
    <property type="entry name" value="TetR_C_13"/>
    <property type="match status" value="1"/>
</dbReference>
<evidence type="ECO:0000313" key="7">
    <source>
        <dbReference type="Proteomes" id="UP000293142"/>
    </source>
</evidence>
<name>A0A4Q9DR37_9BACL</name>
<evidence type="ECO:0000313" key="6">
    <source>
        <dbReference type="EMBL" id="TBL77882.1"/>
    </source>
</evidence>
<dbReference type="PRINTS" id="PR00455">
    <property type="entry name" value="HTHTETR"/>
</dbReference>
<evidence type="ECO:0000256" key="4">
    <source>
        <dbReference type="PROSITE-ProRule" id="PRU00335"/>
    </source>
</evidence>
<dbReference type="GO" id="GO:0003677">
    <property type="term" value="F:DNA binding"/>
    <property type="evidence" value="ECO:0007669"/>
    <property type="project" value="UniProtKB-UniRule"/>
</dbReference>
<keyword evidence="3" id="KW-0804">Transcription</keyword>
<dbReference type="Gene3D" id="1.10.357.10">
    <property type="entry name" value="Tetracycline Repressor, domain 2"/>
    <property type="match status" value="1"/>
</dbReference>
<dbReference type="InterPro" id="IPR009057">
    <property type="entry name" value="Homeodomain-like_sf"/>
</dbReference>
<evidence type="ECO:0000259" key="5">
    <source>
        <dbReference type="PROSITE" id="PS50977"/>
    </source>
</evidence>
<dbReference type="Pfam" id="PF00440">
    <property type="entry name" value="TetR_N"/>
    <property type="match status" value="1"/>
</dbReference>
<dbReference type="InterPro" id="IPR001647">
    <property type="entry name" value="HTH_TetR"/>
</dbReference>
<sequence length="197" mass="22558">MDKKESAKERILHIASDLFYREGIRAVGIDRIIAESGVAKASFYRNFATKDDLVVAFLEQRHQRTLGRIAEARSKFPDDPAAQLYELFRMFEVRMTEPNFRGCPFMNTTVEFPDKDHPGHHKSRECRLETWRQVEQIAREAGATEPAELATQLEILYSGAVMTVCLYGPEHSGDFLKTVKLLMKQYIPACSLQEETV</sequence>
<dbReference type="PANTHER" id="PTHR47506:SF1">
    <property type="entry name" value="HTH-TYPE TRANSCRIPTIONAL REGULATOR YJDC"/>
    <property type="match status" value="1"/>
</dbReference>
<organism evidence="6 7">
    <name type="scientific">Paenibacillus thalictri</name>
    <dbReference type="NCBI Taxonomy" id="2527873"/>
    <lineage>
        <taxon>Bacteria</taxon>
        <taxon>Bacillati</taxon>
        <taxon>Bacillota</taxon>
        <taxon>Bacilli</taxon>
        <taxon>Bacillales</taxon>
        <taxon>Paenibacillaceae</taxon>
        <taxon>Paenibacillus</taxon>
    </lineage>
</organism>
<dbReference type="InterPro" id="IPR036271">
    <property type="entry name" value="Tet_transcr_reg_TetR-rel_C_sf"/>
</dbReference>
<feature type="DNA-binding region" description="H-T-H motif" evidence="4">
    <location>
        <begin position="28"/>
        <end position="47"/>
    </location>
</feature>
<reference evidence="6 7" key="1">
    <citation type="submission" date="2019-02" db="EMBL/GenBank/DDBJ databases">
        <title>Paenibacillus sp. nov., isolated from surface-sterilized tissue of Thalictrum simplex L.</title>
        <authorList>
            <person name="Tuo L."/>
        </authorList>
    </citation>
    <scope>NUCLEOTIDE SEQUENCE [LARGE SCALE GENOMIC DNA]</scope>
    <source>
        <strain evidence="6 7">N2SHLJ1</strain>
    </source>
</reference>
<accession>A0A4Q9DR37</accession>
<dbReference type="EMBL" id="SIRE01000011">
    <property type="protein sequence ID" value="TBL77882.1"/>
    <property type="molecule type" value="Genomic_DNA"/>
</dbReference>
<dbReference type="SUPFAM" id="SSF48498">
    <property type="entry name" value="Tetracyclin repressor-like, C-terminal domain"/>
    <property type="match status" value="1"/>
</dbReference>
<dbReference type="OrthoDB" id="116240at2"/>
<evidence type="ECO:0000256" key="2">
    <source>
        <dbReference type="ARBA" id="ARBA00023125"/>
    </source>
</evidence>
<feature type="domain" description="HTH tetR-type" evidence="5">
    <location>
        <begin position="5"/>
        <end position="65"/>
    </location>
</feature>
<keyword evidence="7" id="KW-1185">Reference proteome</keyword>
<gene>
    <name evidence="6" type="ORF">EYB31_17265</name>
</gene>